<feature type="compositionally biased region" description="Basic and acidic residues" evidence="1">
    <location>
        <begin position="103"/>
        <end position="121"/>
    </location>
</feature>
<comment type="caution">
    <text evidence="4">The sequence shown here is derived from an EMBL/GenBank/DDBJ whole genome shotgun (WGS) entry which is preliminary data.</text>
</comment>
<keyword evidence="2" id="KW-0812">Transmembrane</keyword>
<dbReference type="Pfam" id="PF26527">
    <property type="entry name" value="DUF8176"/>
    <property type="match status" value="1"/>
</dbReference>
<feature type="compositionally biased region" description="Pro residues" evidence="1">
    <location>
        <begin position="90"/>
        <end position="102"/>
    </location>
</feature>
<organism evidence="4 5">
    <name type="scientific">Nocardia suismassiliense</name>
    <dbReference type="NCBI Taxonomy" id="2077092"/>
    <lineage>
        <taxon>Bacteria</taxon>
        <taxon>Bacillati</taxon>
        <taxon>Actinomycetota</taxon>
        <taxon>Actinomycetes</taxon>
        <taxon>Mycobacteriales</taxon>
        <taxon>Nocardiaceae</taxon>
        <taxon>Nocardia</taxon>
    </lineage>
</organism>
<protein>
    <recommendedName>
        <fullName evidence="3">DUF8176 domain-containing protein</fullName>
    </recommendedName>
</protein>
<keyword evidence="2" id="KW-1133">Transmembrane helix</keyword>
<proteinExistence type="predicted"/>
<dbReference type="RefSeq" id="WP_387718887.1">
    <property type="nucleotide sequence ID" value="NZ_JBIAPI010000004.1"/>
</dbReference>
<dbReference type="Proteomes" id="UP001601948">
    <property type="component" value="Unassembled WGS sequence"/>
</dbReference>
<feature type="region of interest" description="Disordered" evidence="1">
    <location>
        <begin position="1"/>
        <end position="145"/>
    </location>
</feature>
<feature type="domain" description="DUF8176" evidence="3">
    <location>
        <begin position="217"/>
        <end position="335"/>
    </location>
</feature>
<keyword evidence="2" id="KW-0472">Membrane</keyword>
<keyword evidence="5" id="KW-1185">Reference proteome</keyword>
<dbReference type="EMBL" id="JBIAPI010000004">
    <property type="protein sequence ID" value="MFF3224780.1"/>
    <property type="molecule type" value="Genomic_DNA"/>
</dbReference>
<accession>A0ABW6QVY4</accession>
<evidence type="ECO:0000256" key="1">
    <source>
        <dbReference type="SAM" id="MobiDB-lite"/>
    </source>
</evidence>
<dbReference type="InterPro" id="IPR058489">
    <property type="entry name" value="DUF8176"/>
</dbReference>
<feature type="compositionally biased region" description="Low complexity" evidence="1">
    <location>
        <begin position="20"/>
        <end position="31"/>
    </location>
</feature>
<gene>
    <name evidence="4" type="ORF">ACFYV7_18465</name>
</gene>
<name>A0ABW6QVY4_9NOCA</name>
<evidence type="ECO:0000256" key="2">
    <source>
        <dbReference type="SAM" id="Phobius"/>
    </source>
</evidence>
<sequence length="341" mass="35683">MTSDGDPRENESDDQSASDFGPPVGEFGPPVSEFGPPVSEFGPPMGDTGPRWQVPEQTADHPELVWRPAADAGPTPPPQYRAPDSAAVAEPPPGPPAPPRVPPAEREQPARSAGDPDKDSWWNRPTDTGSVPKPPPLSAPGLSWADDPIAKRLAPTTPVVAPPAPRQSGSHTGRNVIAGILALVILVGLTVTVIMVSRNTGGDTAAPPAATTTAALSCPATKDGKVTVGNGSGDATSGPGAILGFQYSFYVERSGERARSFVAPDAENVSPADVIQKGINEEVPVGTTHCVRITEVATDIFDVDLTEHHPDGKTRVYPQTVTTVFRDGKVQIYAIRERALS</sequence>
<feature type="transmembrane region" description="Helical" evidence="2">
    <location>
        <begin position="176"/>
        <end position="196"/>
    </location>
</feature>
<evidence type="ECO:0000259" key="3">
    <source>
        <dbReference type="Pfam" id="PF26527"/>
    </source>
</evidence>
<evidence type="ECO:0000313" key="5">
    <source>
        <dbReference type="Proteomes" id="UP001601948"/>
    </source>
</evidence>
<evidence type="ECO:0000313" key="4">
    <source>
        <dbReference type="EMBL" id="MFF3224780.1"/>
    </source>
</evidence>
<reference evidence="4 5" key="1">
    <citation type="submission" date="2024-10" db="EMBL/GenBank/DDBJ databases">
        <title>The Natural Products Discovery Center: Release of the First 8490 Sequenced Strains for Exploring Actinobacteria Biosynthetic Diversity.</title>
        <authorList>
            <person name="Kalkreuter E."/>
            <person name="Kautsar S.A."/>
            <person name="Yang D."/>
            <person name="Bader C.D."/>
            <person name="Teijaro C.N."/>
            <person name="Fluegel L."/>
            <person name="Davis C.M."/>
            <person name="Simpson J.R."/>
            <person name="Lauterbach L."/>
            <person name="Steele A.D."/>
            <person name="Gui C."/>
            <person name="Meng S."/>
            <person name="Li G."/>
            <person name="Viehrig K."/>
            <person name="Ye F."/>
            <person name="Su P."/>
            <person name="Kiefer A.F."/>
            <person name="Nichols A."/>
            <person name="Cepeda A.J."/>
            <person name="Yan W."/>
            <person name="Fan B."/>
            <person name="Jiang Y."/>
            <person name="Adhikari A."/>
            <person name="Zheng C.-J."/>
            <person name="Schuster L."/>
            <person name="Cowan T.M."/>
            <person name="Smanski M.J."/>
            <person name="Chevrette M.G."/>
            <person name="De Carvalho L.P.S."/>
            <person name="Shen B."/>
        </authorList>
    </citation>
    <scope>NUCLEOTIDE SEQUENCE [LARGE SCALE GENOMIC DNA]</scope>
    <source>
        <strain evidence="4 5">NPDC003040</strain>
    </source>
</reference>
<feature type="compositionally biased region" description="Basic and acidic residues" evidence="1">
    <location>
        <begin position="1"/>
        <end position="10"/>
    </location>
</feature>